<gene>
    <name evidence="8" type="ORF">UA08_06073</name>
</gene>
<dbReference type="PANTHER" id="PTHR34187:SF1">
    <property type="entry name" value="DUF202 DOMAIN-CONTAINING PROTEIN"/>
    <property type="match status" value="1"/>
</dbReference>
<comment type="caution">
    <text evidence="8">The sequence shown here is derived from an EMBL/GenBank/DDBJ whole genome shotgun (WGS) entry which is preliminary data.</text>
</comment>
<keyword evidence="3 6" id="KW-1133">Transmembrane helix</keyword>
<dbReference type="STRING" id="1441469.A0A225AVC2"/>
<feature type="domain" description="DUF202" evidence="7">
    <location>
        <begin position="134"/>
        <end position="213"/>
    </location>
</feature>
<protein>
    <recommendedName>
        <fullName evidence="7">DUF202 domain-containing protein</fullName>
    </recommendedName>
</protein>
<accession>A0A225AVC2</accession>
<feature type="compositionally biased region" description="Basic and acidic residues" evidence="5">
    <location>
        <begin position="84"/>
        <end position="98"/>
    </location>
</feature>
<evidence type="ECO:0000256" key="1">
    <source>
        <dbReference type="ARBA" id="ARBA00004127"/>
    </source>
</evidence>
<dbReference type="InterPro" id="IPR003807">
    <property type="entry name" value="DUF202"/>
</dbReference>
<organism evidence="8 9">
    <name type="scientific">Talaromyces atroroseus</name>
    <dbReference type="NCBI Taxonomy" id="1441469"/>
    <lineage>
        <taxon>Eukaryota</taxon>
        <taxon>Fungi</taxon>
        <taxon>Dikarya</taxon>
        <taxon>Ascomycota</taxon>
        <taxon>Pezizomycotina</taxon>
        <taxon>Eurotiomycetes</taxon>
        <taxon>Eurotiomycetidae</taxon>
        <taxon>Eurotiales</taxon>
        <taxon>Trichocomaceae</taxon>
        <taxon>Talaromyces</taxon>
        <taxon>Talaromyces sect. Trachyspermi</taxon>
    </lineage>
</organism>
<keyword evidence="4 6" id="KW-0472">Membrane</keyword>
<proteinExistence type="predicted"/>
<evidence type="ECO:0000256" key="6">
    <source>
        <dbReference type="SAM" id="Phobius"/>
    </source>
</evidence>
<evidence type="ECO:0000256" key="4">
    <source>
        <dbReference type="ARBA" id="ARBA00023136"/>
    </source>
</evidence>
<keyword evidence="2 6" id="KW-0812">Transmembrane</keyword>
<dbReference type="InterPro" id="IPR052053">
    <property type="entry name" value="IM_YidH-like"/>
</dbReference>
<feature type="compositionally biased region" description="Low complexity" evidence="5">
    <location>
        <begin position="70"/>
        <end position="83"/>
    </location>
</feature>
<feature type="transmembrane region" description="Helical" evidence="6">
    <location>
        <begin position="143"/>
        <end position="164"/>
    </location>
</feature>
<evidence type="ECO:0000256" key="3">
    <source>
        <dbReference type="ARBA" id="ARBA00022989"/>
    </source>
</evidence>
<dbReference type="GO" id="GO:0012505">
    <property type="term" value="C:endomembrane system"/>
    <property type="evidence" value="ECO:0007669"/>
    <property type="project" value="UniProtKB-SubCell"/>
</dbReference>
<dbReference type="Pfam" id="PF02656">
    <property type="entry name" value="DUF202"/>
    <property type="match status" value="1"/>
</dbReference>
<dbReference type="GeneID" id="31005829"/>
<evidence type="ECO:0000256" key="2">
    <source>
        <dbReference type="ARBA" id="ARBA00022692"/>
    </source>
</evidence>
<evidence type="ECO:0000256" key="5">
    <source>
        <dbReference type="SAM" id="MobiDB-lite"/>
    </source>
</evidence>
<feature type="compositionally biased region" description="Basic and acidic residues" evidence="5">
    <location>
        <begin position="22"/>
        <end position="36"/>
    </location>
</feature>
<evidence type="ECO:0000259" key="7">
    <source>
        <dbReference type="Pfam" id="PF02656"/>
    </source>
</evidence>
<dbReference type="Proteomes" id="UP000214365">
    <property type="component" value="Unassembled WGS sequence"/>
</dbReference>
<sequence>MADAVAVADRDNDPLPHTPIGVDRDDSPSGPFHEDQQQQQQQQHRRRGPVLSRTVSNSSRPREATELDEIISPSTPSTASISSDEYRSTPRQSVHEARSIAASSASSTTKQHFQALRRFWARHVTLNVPQKGNRDYFALERTFLAYMRTAATFSMQGVLVAQIFRLRSQSQSSNHPAHLSFHSVGVPISVAYQVCAILVALVGAYRFWRQQNAIARGKIVSGGWEVNCVGYISAARNSDCDYC</sequence>
<dbReference type="PANTHER" id="PTHR34187">
    <property type="entry name" value="FGR18P"/>
    <property type="match status" value="1"/>
</dbReference>
<reference evidence="8 9" key="1">
    <citation type="submission" date="2015-06" db="EMBL/GenBank/DDBJ databases">
        <title>Talaromyces atroroseus IBT 11181 draft genome.</title>
        <authorList>
            <person name="Rasmussen K.B."/>
            <person name="Rasmussen S."/>
            <person name="Petersen B."/>
            <person name="Sicheritz-Ponten T."/>
            <person name="Mortensen U.H."/>
            <person name="Thrane U."/>
        </authorList>
    </citation>
    <scope>NUCLEOTIDE SEQUENCE [LARGE SCALE GENOMIC DNA]</scope>
    <source>
        <strain evidence="8 9">IBT 11181</strain>
    </source>
</reference>
<comment type="subcellular location">
    <subcellularLocation>
        <location evidence="1">Endomembrane system</location>
        <topology evidence="1">Multi-pass membrane protein</topology>
    </subcellularLocation>
</comment>
<dbReference type="RefSeq" id="XP_020118506.1">
    <property type="nucleotide sequence ID" value="XM_020268357.1"/>
</dbReference>
<keyword evidence="9" id="KW-1185">Reference proteome</keyword>
<feature type="region of interest" description="Disordered" evidence="5">
    <location>
        <begin position="1"/>
        <end position="107"/>
    </location>
</feature>
<evidence type="ECO:0000313" key="9">
    <source>
        <dbReference type="Proteomes" id="UP000214365"/>
    </source>
</evidence>
<name>A0A225AVC2_TALAT</name>
<dbReference type="OrthoDB" id="199599at2759"/>
<evidence type="ECO:0000313" key="8">
    <source>
        <dbReference type="EMBL" id="OKL58385.1"/>
    </source>
</evidence>
<dbReference type="AlphaFoldDB" id="A0A225AVC2"/>
<dbReference type="EMBL" id="LFMY01000009">
    <property type="protein sequence ID" value="OKL58385.1"/>
    <property type="molecule type" value="Genomic_DNA"/>
</dbReference>
<feature type="transmembrane region" description="Helical" evidence="6">
    <location>
        <begin position="184"/>
        <end position="208"/>
    </location>
</feature>